<accession>A0A068RPY1</accession>
<feature type="transmembrane region" description="Helical" evidence="2">
    <location>
        <begin position="286"/>
        <end position="309"/>
    </location>
</feature>
<proteinExistence type="predicted"/>
<dbReference type="Proteomes" id="UP000027586">
    <property type="component" value="Unassembled WGS sequence"/>
</dbReference>
<keyword evidence="2" id="KW-1133">Transmembrane helix</keyword>
<reference evidence="3" key="1">
    <citation type="submission" date="2013-08" db="EMBL/GenBank/DDBJ databases">
        <title>Gene expansion shapes genome architecture in the human pathogen Lichtheimia corymbifera: an evolutionary genomics analysis in the ancient terrestrial Mucorales (Mucoromycotina).</title>
        <authorList>
            <person name="Schwartze V.U."/>
            <person name="Winter S."/>
            <person name="Shelest E."/>
            <person name="Marcet-Houben M."/>
            <person name="Horn F."/>
            <person name="Wehner S."/>
            <person name="Hoffmann K."/>
            <person name="Riege K."/>
            <person name="Sammeth M."/>
            <person name="Nowrousian M."/>
            <person name="Valiante V."/>
            <person name="Linde J."/>
            <person name="Jacobsen I.D."/>
            <person name="Marz M."/>
            <person name="Brakhage A.A."/>
            <person name="Gabaldon T."/>
            <person name="Bocker S."/>
            <person name="Voigt K."/>
        </authorList>
    </citation>
    <scope>NUCLEOTIDE SEQUENCE [LARGE SCALE GENOMIC DNA]</scope>
    <source>
        <strain evidence="3">FSU 9682</strain>
    </source>
</reference>
<feature type="transmembrane region" description="Helical" evidence="2">
    <location>
        <begin position="84"/>
        <end position="106"/>
    </location>
</feature>
<feature type="transmembrane region" description="Helical" evidence="2">
    <location>
        <begin position="126"/>
        <end position="143"/>
    </location>
</feature>
<evidence type="ECO:0000256" key="1">
    <source>
        <dbReference type="SAM" id="MobiDB-lite"/>
    </source>
</evidence>
<dbReference type="AlphaFoldDB" id="A0A068RPY1"/>
<feature type="transmembrane region" description="Helical" evidence="2">
    <location>
        <begin position="163"/>
        <end position="186"/>
    </location>
</feature>
<comment type="caution">
    <text evidence="3">The sequence shown here is derived from an EMBL/GenBank/DDBJ whole genome shotgun (WGS) entry which is preliminary data.</text>
</comment>
<evidence type="ECO:0000313" key="4">
    <source>
        <dbReference type="Proteomes" id="UP000027586"/>
    </source>
</evidence>
<dbReference type="EMBL" id="CBTN010000011">
    <property type="protein sequence ID" value="CDH52019.1"/>
    <property type="molecule type" value="Genomic_DNA"/>
</dbReference>
<feature type="transmembrane region" description="Helical" evidence="2">
    <location>
        <begin position="198"/>
        <end position="223"/>
    </location>
</feature>
<organism evidence="3 4">
    <name type="scientific">Lichtheimia corymbifera JMRC:FSU:9682</name>
    <dbReference type="NCBI Taxonomy" id="1263082"/>
    <lineage>
        <taxon>Eukaryota</taxon>
        <taxon>Fungi</taxon>
        <taxon>Fungi incertae sedis</taxon>
        <taxon>Mucoromycota</taxon>
        <taxon>Mucoromycotina</taxon>
        <taxon>Mucoromycetes</taxon>
        <taxon>Mucorales</taxon>
        <taxon>Lichtheimiaceae</taxon>
        <taxon>Lichtheimia</taxon>
    </lineage>
</organism>
<name>A0A068RPY1_9FUNG</name>
<keyword evidence="4" id="KW-1185">Reference proteome</keyword>
<keyword evidence="2" id="KW-0812">Transmembrane</keyword>
<keyword evidence="2" id="KW-0472">Membrane</keyword>
<evidence type="ECO:0000313" key="3">
    <source>
        <dbReference type="EMBL" id="CDH52019.1"/>
    </source>
</evidence>
<sequence>MVELTVHTFTHHCLADGSCHCDWRVTLQNCVEQKAMTGVYYGNIAISALVFVIGVALLVHRIGFKGHRLFDFSSAKGCLRPKPIDCMLALLMIFNLLRLLTSVILITDVAPDMVSRMFLFEFPWQFGYGAFALYLVGIAQTLADSHKAISKGWLPSPRTVDVIGSTFFFAPFIANNIVALVGGAMAETNLYAAEVCVRILYVLWFIHCFSLGIAVLLSGIKLVRILNVHLSKIQASGPRYTAVRTGIFKIRAVMGIIVTCLLMFAIFLLMYGALRPLIMINPPGSIFLGVIWNYLGPLTTLFCEIAVIANPKIGNAGIAGLKTSSGSGGKSGSNEQDTQQSSYVTTNMESSFQTTTMSQHAFEDLKQQQMQYEQVFQKHNQRSQYMGNNATLNTNNTITGYSSYDNDTISGIGNIGTEKIALDDLYPSTTHHDDPGHHHPHWPPPTERLPEDPQDDLSSQVQLMRAER</sequence>
<gene>
    <name evidence="3" type="ORF">LCOR_03552.1</name>
</gene>
<dbReference type="OrthoDB" id="2131431at2759"/>
<feature type="transmembrane region" description="Helical" evidence="2">
    <location>
        <begin position="252"/>
        <end position="274"/>
    </location>
</feature>
<feature type="region of interest" description="Disordered" evidence="1">
    <location>
        <begin position="426"/>
        <end position="468"/>
    </location>
</feature>
<evidence type="ECO:0000256" key="2">
    <source>
        <dbReference type="SAM" id="Phobius"/>
    </source>
</evidence>
<protein>
    <submittedName>
        <fullName evidence="3">Uncharacterized protein</fullName>
    </submittedName>
</protein>
<feature type="transmembrane region" description="Helical" evidence="2">
    <location>
        <begin position="44"/>
        <end position="64"/>
    </location>
</feature>
<dbReference type="VEuPathDB" id="FungiDB:LCOR_03552.1"/>